<comment type="similarity">
    <text evidence="5">Belongs to the UPF0182 family.</text>
</comment>
<name>U7QDN3_9CYAN</name>
<dbReference type="AlphaFoldDB" id="U7QDN3"/>
<keyword evidence="3 5" id="KW-1133">Transmembrane helix</keyword>
<feature type="transmembrane region" description="Helical" evidence="5">
    <location>
        <begin position="87"/>
        <end position="104"/>
    </location>
</feature>
<evidence type="ECO:0000313" key="7">
    <source>
        <dbReference type="EMBL" id="ERT05332.1"/>
    </source>
</evidence>
<gene>
    <name evidence="7" type="ORF">M595_4696</name>
</gene>
<feature type="region of interest" description="Disordered" evidence="6">
    <location>
        <begin position="846"/>
        <end position="865"/>
    </location>
</feature>
<comment type="subcellular location">
    <subcellularLocation>
        <location evidence="5">Cell membrane</location>
        <topology evidence="5">Multi-pass membrane protein</topology>
    </subcellularLocation>
</comment>
<evidence type="ECO:0000256" key="6">
    <source>
        <dbReference type="SAM" id="MobiDB-lite"/>
    </source>
</evidence>
<organism evidence="7 8">
    <name type="scientific">Lyngbya aestuarii BL J</name>
    <dbReference type="NCBI Taxonomy" id="1348334"/>
    <lineage>
        <taxon>Bacteria</taxon>
        <taxon>Bacillati</taxon>
        <taxon>Cyanobacteriota</taxon>
        <taxon>Cyanophyceae</taxon>
        <taxon>Oscillatoriophycideae</taxon>
        <taxon>Oscillatoriales</taxon>
        <taxon>Microcoleaceae</taxon>
        <taxon>Lyngbya</taxon>
    </lineage>
</organism>
<feature type="compositionally biased region" description="Pro residues" evidence="6">
    <location>
        <begin position="849"/>
        <end position="862"/>
    </location>
</feature>
<accession>U7QDN3</accession>
<keyword evidence="1 5" id="KW-1003">Cell membrane</keyword>
<dbReference type="PATRIC" id="fig|1348334.3.peg.4539"/>
<dbReference type="InterPro" id="IPR005372">
    <property type="entry name" value="UPF0182"/>
</dbReference>
<dbReference type="GO" id="GO:0005886">
    <property type="term" value="C:plasma membrane"/>
    <property type="evidence" value="ECO:0007669"/>
    <property type="project" value="UniProtKB-SubCell"/>
</dbReference>
<sequence>MILIFFIGLSLTQTLVHLLTQVWWFESVDFSDVFWTRLTWQVIIWIGSFALYALFLAGNYGLALHLTRKYSFRFLEGTDLEPYTRSFANSIAGVVTFLIALNAAESSVSAWETILKYLNATNFQIEDPIYQQDIGFYLFKLPLYEGLHDWLIVLLCIGLIFSILVYILKSNFRNLRHWNTLLSHGVKTHISLQIAAIAILVAFGFWLGRYELLYESDGLVYGAGYTDVNARIFAYWVMSILAIGLAALSIFSIWRNTLIIPLYGIAIYFIAFIGVNEIYPGFVQKFIVNPNELEKEIPYLEYNIELTRSAYQLAGVQRQDFPAETQLDSQALQDNEATIRNIRLWDYRPLLSTYRQLQEIRLYYRFNDVDIDRYTLDGNYRQVMLAPRELVYEQLPEKAKTWVNKRLKYTHGYGLVMSPVNQVTPDGLPVLFIKDIPPDSQVDLQITEPAIYYGEKTNTYIFTGMDTQEFDYPRGGENAFTTYDGKGGVPLPSIWQRLAYAYDLSSLNLLISGYFTPESRIHYYRNIAERVNQVAPFLRFDGDPYMSVIDGKLQWIIDAYTVSERYPYAEPILESENVNTILDSESLRQIARGDVNYIRNSVKVTVDAFDGTMRFFVVDETDPVLITYRKIFPKLFISKDSIPEDIKDNFRYPLDLFTIQAQMYLSYHMSEPQIFYNQEDLWRFPTEVYEGNKRLMEPYYLILRLPEGEGEEFVLILPFTPVNKDNMIAWMAARSDGENYGKLLLYEFPKQKLVYGPSQIEARIDQNPEISQQLTLWSQEGSKVIRGDLLVIPIDDSLLYVEPVYLRAEQGELPELKRVIVAYGKEVVMRENLEQSLAAIFGEVEQPAQPQPTQPLSQPQPQPTISEDITSLTEAAIEAYQNAEAARRQENWAEYGQYKKEFEQILQQLEQKTGQ</sequence>
<evidence type="ECO:0000313" key="8">
    <source>
        <dbReference type="Proteomes" id="UP000017127"/>
    </source>
</evidence>
<feature type="transmembrane region" description="Helical" evidence="5">
    <location>
        <begin position="150"/>
        <end position="168"/>
    </location>
</feature>
<dbReference type="Proteomes" id="UP000017127">
    <property type="component" value="Unassembled WGS sequence"/>
</dbReference>
<keyword evidence="8" id="KW-1185">Reference proteome</keyword>
<evidence type="ECO:0000256" key="2">
    <source>
        <dbReference type="ARBA" id="ARBA00022692"/>
    </source>
</evidence>
<evidence type="ECO:0000256" key="5">
    <source>
        <dbReference type="HAMAP-Rule" id="MF_01600"/>
    </source>
</evidence>
<proteinExistence type="inferred from homology"/>
<reference evidence="7 8" key="1">
    <citation type="journal article" date="2013" name="Front. Microbiol.">
        <title>Comparative genomic analyses of the cyanobacterium, Lyngbya aestuarii BL J, a powerful hydrogen producer.</title>
        <authorList>
            <person name="Kothari A."/>
            <person name="Vaughn M."/>
            <person name="Garcia-Pichel F."/>
        </authorList>
    </citation>
    <scope>NUCLEOTIDE SEQUENCE [LARGE SCALE GENOMIC DNA]</scope>
    <source>
        <strain evidence="7 8">BL J</strain>
    </source>
</reference>
<dbReference type="HAMAP" id="MF_01600">
    <property type="entry name" value="UPF0182"/>
    <property type="match status" value="1"/>
</dbReference>
<dbReference type="EMBL" id="AUZM01000060">
    <property type="protein sequence ID" value="ERT05332.1"/>
    <property type="molecule type" value="Genomic_DNA"/>
</dbReference>
<feature type="transmembrane region" description="Helical" evidence="5">
    <location>
        <begin position="189"/>
        <end position="208"/>
    </location>
</feature>
<feature type="transmembrane region" description="Helical" evidence="5">
    <location>
        <begin position="258"/>
        <end position="279"/>
    </location>
</feature>
<dbReference type="Pfam" id="PF03699">
    <property type="entry name" value="UPF0182"/>
    <property type="match status" value="1"/>
</dbReference>
<feature type="transmembrane region" description="Helical" evidence="5">
    <location>
        <begin position="228"/>
        <end position="251"/>
    </location>
</feature>
<protein>
    <recommendedName>
        <fullName evidence="5">UPF0182 protein M595_4696</fullName>
    </recommendedName>
</protein>
<keyword evidence="2 5" id="KW-0812">Transmembrane</keyword>
<comment type="caution">
    <text evidence="7">The sequence shown here is derived from an EMBL/GenBank/DDBJ whole genome shotgun (WGS) entry which is preliminary data.</text>
</comment>
<keyword evidence="4 5" id="KW-0472">Membrane</keyword>
<evidence type="ECO:0000256" key="4">
    <source>
        <dbReference type="ARBA" id="ARBA00023136"/>
    </source>
</evidence>
<dbReference type="PANTHER" id="PTHR39344">
    <property type="entry name" value="UPF0182 PROTEIN SLL1060"/>
    <property type="match status" value="1"/>
</dbReference>
<dbReference type="PANTHER" id="PTHR39344:SF1">
    <property type="entry name" value="UPF0182 PROTEIN SLL1060"/>
    <property type="match status" value="1"/>
</dbReference>
<evidence type="ECO:0000256" key="1">
    <source>
        <dbReference type="ARBA" id="ARBA00022475"/>
    </source>
</evidence>
<feature type="transmembrane region" description="Helical" evidence="5">
    <location>
        <begin position="42"/>
        <end position="66"/>
    </location>
</feature>
<evidence type="ECO:0000256" key="3">
    <source>
        <dbReference type="ARBA" id="ARBA00022989"/>
    </source>
</evidence>
<dbReference type="GO" id="GO:0005576">
    <property type="term" value="C:extracellular region"/>
    <property type="evidence" value="ECO:0007669"/>
    <property type="project" value="TreeGrafter"/>
</dbReference>
<comment type="caution">
    <text evidence="5">Lacks conserved residue(s) required for the propagation of feature annotation.</text>
</comment>